<protein>
    <submittedName>
        <fullName evidence="2">Uncharacterized protein</fullName>
    </submittedName>
</protein>
<dbReference type="AlphaFoldDB" id="A0A445N1W7"/>
<dbReference type="EMBL" id="OJIN01000217">
    <property type="protein sequence ID" value="SPD75695.1"/>
    <property type="molecule type" value="Genomic_DNA"/>
</dbReference>
<feature type="transmembrane region" description="Helical" evidence="1">
    <location>
        <begin position="6"/>
        <end position="24"/>
    </location>
</feature>
<proteinExistence type="predicted"/>
<accession>A0A445N1W7</accession>
<reference evidence="2" key="1">
    <citation type="submission" date="2018-01" db="EMBL/GenBank/DDBJ databases">
        <authorList>
            <person name="Regsiter A."/>
            <person name="William W."/>
        </authorList>
    </citation>
    <scope>NUCLEOTIDE SEQUENCE</scope>
    <source>
        <strain evidence="2">TRIP AH-1</strain>
    </source>
</reference>
<evidence type="ECO:0000313" key="2">
    <source>
        <dbReference type="EMBL" id="SPD75695.1"/>
    </source>
</evidence>
<evidence type="ECO:0000256" key="1">
    <source>
        <dbReference type="SAM" id="Phobius"/>
    </source>
</evidence>
<organism evidence="2">
    <name type="scientific">uncultured Desulfobacterium sp</name>
    <dbReference type="NCBI Taxonomy" id="201089"/>
    <lineage>
        <taxon>Bacteria</taxon>
        <taxon>Pseudomonadati</taxon>
        <taxon>Thermodesulfobacteriota</taxon>
        <taxon>Desulfobacteria</taxon>
        <taxon>Desulfobacterales</taxon>
        <taxon>Desulfobacteriaceae</taxon>
        <taxon>Desulfobacterium</taxon>
        <taxon>environmental samples</taxon>
    </lineage>
</organism>
<sequence length="105" mass="11902">MSTEDVLIFSVLLITPILNIVALLRSPTSGSREGWMSLLFKRQVIEVMKERLLDIIKWGLILVIAGAILFFVFPKYDFEAISYGSGGLFKCNKFTGEIKKVYPKK</sequence>
<feature type="transmembrane region" description="Helical" evidence="1">
    <location>
        <begin position="55"/>
        <end position="73"/>
    </location>
</feature>
<keyword evidence="1" id="KW-1133">Transmembrane helix</keyword>
<name>A0A445N1W7_9BACT</name>
<gene>
    <name evidence="2" type="ORF">PITCH_A720035</name>
</gene>
<keyword evidence="1" id="KW-0812">Transmembrane</keyword>
<keyword evidence="1" id="KW-0472">Membrane</keyword>